<dbReference type="Gene3D" id="3.40.1090.10">
    <property type="entry name" value="Cytosolic phospholipase A2 catalytic domain"/>
    <property type="match status" value="1"/>
</dbReference>
<reference evidence="6" key="1">
    <citation type="journal article" date="2017" name="Nature">
        <title>The sunflower genome provides insights into oil metabolism, flowering and Asterid evolution.</title>
        <authorList>
            <person name="Badouin H."/>
            <person name="Gouzy J."/>
            <person name="Grassa C.J."/>
            <person name="Murat F."/>
            <person name="Staton S.E."/>
            <person name="Cottret L."/>
            <person name="Lelandais-Briere C."/>
            <person name="Owens G.L."/>
            <person name="Carrere S."/>
            <person name="Mayjonade B."/>
            <person name="Legrand L."/>
            <person name="Gill N."/>
            <person name="Kane N.C."/>
            <person name="Bowers J.E."/>
            <person name="Hubner S."/>
            <person name="Bellec A."/>
            <person name="Berard A."/>
            <person name="Berges H."/>
            <person name="Blanchet N."/>
            <person name="Boniface M.C."/>
            <person name="Brunel D."/>
            <person name="Catrice O."/>
            <person name="Chaidir N."/>
            <person name="Claudel C."/>
            <person name="Donnadieu C."/>
            <person name="Faraut T."/>
            <person name="Fievet G."/>
            <person name="Helmstetter N."/>
            <person name="King M."/>
            <person name="Knapp S.J."/>
            <person name="Lai Z."/>
            <person name="Le Paslier M.C."/>
            <person name="Lippi Y."/>
            <person name="Lorenzon L."/>
            <person name="Mandel J.R."/>
            <person name="Marage G."/>
            <person name="Marchand G."/>
            <person name="Marquand E."/>
            <person name="Bret-Mestries E."/>
            <person name="Morien E."/>
            <person name="Nambeesan S."/>
            <person name="Nguyen T."/>
            <person name="Pegot-Espagnet P."/>
            <person name="Pouilly N."/>
            <person name="Raftis F."/>
            <person name="Sallet E."/>
            <person name="Schiex T."/>
            <person name="Thomas J."/>
            <person name="Vandecasteele C."/>
            <person name="Vares D."/>
            <person name="Vear F."/>
            <person name="Vautrin S."/>
            <person name="Crespi M."/>
            <person name="Mangin B."/>
            <person name="Burke J.M."/>
            <person name="Salse J."/>
            <person name="Munos S."/>
            <person name="Vincourt P."/>
            <person name="Rieseberg L.H."/>
            <person name="Langlade N.B."/>
        </authorList>
    </citation>
    <scope>NUCLEOTIDE SEQUENCE [LARGE SCALE GENOMIC DNA]</scope>
    <source>
        <strain evidence="6">cv. SF193</strain>
    </source>
</reference>
<organism evidence="5 6">
    <name type="scientific">Helianthus annuus</name>
    <name type="common">Common sunflower</name>
    <dbReference type="NCBI Taxonomy" id="4232"/>
    <lineage>
        <taxon>Eukaryota</taxon>
        <taxon>Viridiplantae</taxon>
        <taxon>Streptophyta</taxon>
        <taxon>Embryophyta</taxon>
        <taxon>Tracheophyta</taxon>
        <taxon>Spermatophyta</taxon>
        <taxon>Magnoliopsida</taxon>
        <taxon>eudicotyledons</taxon>
        <taxon>Gunneridae</taxon>
        <taxon>Pentapetalae</taxon>
        <taxon>asterids</taxon>
        <taxon>campanulids</taxon>
        <taxon>Asterales</taxon>
        <taxon>Asteraceae</taxon>
        <taxon>Asteroideae</taxon>
        <taxon>Heliantheae alliance</taxon>
        <taxon>Heliantheae</taxon>
        <taxon>Helianthus</taxon>
    </lineage>
</organism>
<dbReference type="STRING" id="4232.A0A251VEE9"/>
<evidence type="ECO:0000256" key="2">
    <source>
        <dbReference type="ARBA" id="ARBA00023098"/>
    </source>
</evidence>
<dbReference type="PANTHER" id="PTHR32176">
    <property type="entry name" value="XYLOSE ISOMERASE"/>
    <property type="match status" value="1"/>
</dbReference>
<keyword evidence="5" id="KW-0808">Transferase</keyword>
<dbReference type="SUPFAM" id="SSF52151">
    <property type="entry name" value="FabD/lysophospholipase-like"/>
    <property type="match status" value="1"/>
</dbReference>
<gene>
    <name evidence="5" type="ORF">HannXRQ_Chr02g0038691</name>
</gene>
<dbReference type="EMBL" id="CM007891">
    <property type="protein sequence ID" value="OTG33804.1"/>
    <property type="molecule type" value="Genomic_DNA"/>
</dbReference>
<dbReference type="Proteomes" id="UP000215914">
    <property type="component" value="Chromosome 2"/>
</dbReference>
<comment type="similarity">
    <text evidence="1">Belongs to the patatin family.</text>
</comment>
<dbReference type="GO" id="GO:0016740">
    <property type="term" value="F:transferase activity"/>
    <property type="evidence" value="ECO:0007669"/>
    <property type="project" value="UniProtKB-KW"/>
</dbReference>
<dbReference type="InterPro" id="IPR016035">
    <property type="entry name" value="Acyl_Trfase/lysoPLipase"/>
</dbReference>
<keyword evidence="2" id="KW-0443">Lipid metabolism</keyword>
<keyword evidence="5" id="KW-0378">Hydrolase</keyword>
<dbReference type="PROSITE" id="PS51635">
    <property type="entry name" value="PNPLA"/>
    <property type="match status" value="1"/>
</dbReference>
<dbReference type="GO" id="GO:0004620">
    <property type="term" value="F:phospholipase activity"/>
    <property type="evidence" value="ECO:0000318"/>
    <property type="project" value="GO_Central"/>
</dbReference>
<evidence type="ECO:0000313" key="6">
    <source>
        <dbReference type="Proteomes" id="UP000215914"/>
    </source>
</evidence>
<proteinExistence type="inferred from homology"/>
<keyword evidence="6" id="KW-1185">Reference proteome</keyword>
<feature type="short sequence motif" description="DGA/G" evidence="3">
    <location>
        <begin position="57"/>
        <end position="59"/>
    </location>
</feature>
<dbReference type="PANTHER" id="PTHR32176:SF80">
    <property type="entry name" value="ACYL TRANSFERASE_ACYL HYDROLASE_LYSOPHOSPHOLIPASE-RELATED"/>
    <property type="match status" value="1"/>
</dbReference>
<feature type="domain" description="PNPLA" evidence="4">
    <location>
        <begin position="1"/>
        <end position="70"/>
    </location>
</feature>
<evidence type="ECO:0000256" key="1">
    <source>
        <dbReference type="ARBA" id="ARBA00010240"/>
    </source>
</evidence>
<name>A0A251VEE9_HELAN</name>
<evidence type="ECO:0000256" key="3">
    <source>
        <dbReference type="PROSITE-ProRule" id="PRU01161"/>
    </source>
</evidence>
<dbReference type="GO" id="GO:0047372">
    <property type="term" value="F:monoacylglycerol lipase activity"/>
    <property type="evidence" value="ECO:0000318"/>
    <property type="project" value="GO_Central"/>
</dbReference>
<evidence type="ECO:0000313" key="5">
    <source>
        <dbReference type="EMBL" id="OTG33804.1"/>
    </source>
</evidence>
<dbReference type="GO" id="GO:0006629">
    <property type="term" value="P:lipid metabolic process"/>
    <property type="evidence" value="ECO:0007669"/>
    <property type="project" value="UniProtKB-KW"/>
</dbReference>
<accession>A0A251VEE9</accession>
<sequence length="247" mass="27162">MQPVIFSSYGVKKNPDLDAMFSDICIGTSAAPVYLPAHKFQTKDSEGNILREFNLIDGAVIANNSVLVEISEVTKEIMSGSPDLFPIKPIEYGRFLVLSLGTGTSRSQEHDATECSKWGVLGWLIAGGSHPLIDIFTQASGHIDDTLRGDLQNLVKVGEKLLKKQVSRVNLGTCIYEPYHHTTNEMALNKFAAILHEEKNVPKMRSPHTNKGGDNQAVSMENQTARLPRMSILSHHALPNLQSLNTN</sequence>
<dbReference type="OMA" id="MNASADM"/>
<protein>
    <submittedName>
        <fullName evidence="5">Putative acyl transferase/acyl hydrolase/lysophospholipase</fullName>
    </submittedName>
</protein>
<dbReference type="InParanoid" id="A0A251VEE9"/>
<dbReference type="AlphaFoldDB" id="A0A251VEE9"/>
<evidence type="ECO:0000259" key="4">
    <source>
        <dbReference type="PROSITE" id="PS51635"/>
    </source>
</evidence>
<comment type="caution">
    <text evidence="3">Lacks conserved residue(s) required for the propagation of feature annotation.</text>
</comment>
<dbReference type="InterPro" id="IPR002641">
    <property type="entry name" value="PNPLA_dom"/>
</dbReference>